<evidence type="ECO:0000313" key="3">
    <source>
        <dbReference type="EMBL" id="DAF55745.1"/>
    </source>
</evidence>
<dbReference type="EMBL" id="BK032699">
    <property type="protein sequence ID" value="DAF55745.1"/>
    <property type="molecule type" value="Genomic_DNA"/>
</dbReference>
<reference evidence="3" key="1">
    <citation type="journal article" date="2021" name="Proc. Natl. Acad. Sci. U.S.A.">
        <title>A Catalog of Tens of Thousands of Viruses from Human Metagenomes Reveals Hidden Associations with Chronic Diseases.</title>
        <authorList>
            <person name="Tisza M.J."/>
            <person name="Buck C.B."/>
        </authorList>
    </citation>
    <scope>NUCLEOTIDE SEQUENCE</scope>
    <source>
        <strain evidence="3">Ct8wU2</strain>
    </source>
</reference>
<dbReference type="InterPro" id="IPR056490">
    <property type="entry name" value="Rcc01698_C"/>
</dbReference>
<dbReference type="Pfam" id="PF13550">
    <property type="entry name" value="Phage-tail_3"/>
    <property type="match status" value="1"/>
</dbReference>
<sequence length="1095" mass="120254">MGLFKKTSFTSRSNKIDAFQSTVCEFGTPVPLLFGTCKVSPNLICYQDFTTKEKRVTQKSGKSKSTTITYLYYVYAELALGEGVIKDVSKVWVGDTAYNSLAALNANGRNEGAGLSLNRGDNNAPTTYMSTNHPEIATGYTDLAYLYGKIFLGEDSASMPSYSFEVKGTLIDSNDGTDANPAGVIKNILDSIGLGEYIDLPSLKNYASYCKNADLLISTYNDAFSNQKKAQEVIAELLELTNTYMFWSVDRFKFVPRDDIPRGTWKPNTEIIYDIDADELISQGGAPVVFKRKDSTEIYNYVTVNFLNRANDYEEESVSFQDIASIKTYGVRSVSYDAKWLHTKERALKYAQMKTRLAQTECNQYTLKLPWKYCRLEPGDLIRITDDAIGIKGQVAMVSEVTEANNGLITVTALQRAPGDYSEAKYKVDNKYQYQDFNVNPGNTATPLFIIPPSDLVASSSGCELWIALHGDSEDWGGCDVYVSTKDGDYSYNGTHGVSSVYGQLVSDLYYDGDIVDIELDNPRAVELLTGSAQDAKDGNTLIWINGECMSYSLATLQDSNIYTLSGLVRAQCGTKQGEHYYDDNVAILDGNIYAVSLPKSYIGKTLYFKFPAFNAFKANGQDLADVDCYTCVVGVGDLPNCTNIMAYNKYRDVDGVIVYHDIIVEWQPPAGLENYQQAQVWYKASTESKWQYGGQGYNKATLPQVDIGVTYEIAVCTQDVFGNVETPDSSAQTSILVALSTEIPNTPENISIAIGDYFTVKWDEVRNADIKYYEVRLDNQAGVDNSNFIARVSDASCTTNAVQERKGSVYIFAVSAYGKISAPAKADYSFEAPKAPEIIVDARFQGLECHVNSIPANCIGVHWYISGTQYVYDEKTSNLSFFKSLGAGVYDVKACYYDYFGNGPFSGQIMSSVKATIDNSLLAAEAISTDKLDAATKKALEDAKAAAKLNGNVYTKTETDNQISNTMANFKNGELKSYATITQMNDAISLAVKDVDVDGNTVLTKINLADGTILLDGKYIHITGNTKVDGSIITNDMLAGGITADKIMVNSLSAICATIGTLRTATSGARTEIQDNLIEVYDSNDVLRVKMGVW</sequence>
<dbReference type="Pfam" id="PF23666">
    <property type="entry name" value="Rcc01698_C"/>
    <property type="match status" value="1"/>
</dbReference>
<accession>A0A8S5SXJ3</accession>
<name>A0A8S5SXJ3_9CAUD</name>
<evidence type="ECO:0000259" key="2">
    <source>
        <dbReference type="Pfam" id="PF23666"/>
    </source>
</evidence>
<feature type="domain" description="Rcc01698-like C-terminal" evidence="2">
    <location>
        <begin position="514"/>
        <end position="580"/>
    </location>
</feature>
<dbReference type="InterPro" id="IPR032876">
    <property type="entry name" value="J_dom"/>
</dbReference>
<evidence type="ECO:0000259" key="1">
    <source>
        <dbReference type="Pfam" id="PF13550"/>
    </source>
</evidence>
<feature type="domain" description="Tip attachment protein J" evidence="1">
    <location>
        <begin position="225"/>
        <end position="391"/>
    </location>
</feature>
<protein>
    <submittedName>
        <fullName evidence="3">Tail protein</fullName>
    </submittedName>
</protein>
<organism evidence="3">
    <name type="scientific">Siphoviridae sp. ct8wU2</name>
    <dbReference type="NCBI Taxonomy" id="2827791"/>
    <lineage>
        <taxon>Viruses</taxon>
        <taxon>Duplodnaviria</taxon>
        <taxon>Heunggongvirae</taxon>
        <taxon>Uroviricota</taxon>
        <taxon>Caudoviricetes</taxon>
    </lineage>
</organism>
<proteinExistence type="predicted"/>